<sequence length="17" mass="1799">NSEAYFGQGTKVTVLGK</sequence>
<evidence type="ECO:0000313" key="2">
    <source>
        <dbReference type="Proteomes" id="UP000694558"/>
    </source>
</evidence>
<name>A0A8D2ZFH2_SCOMX</name>
<dbReference type="Ensembl" id="ENSSMAT00000001413.2">
    <property type="protein sequence ID" value="ENSSMAP00000001381.1"/>
    <property type="gene ID" value="ENSSMAG00000000891.2"/>
</dbReference>
<protein>
    <submittedName>
        <fullName evidence="1">Uncharacterized protein</fullName>
    </submittedName>
</protein>
<evidence type="ECO:0000313" key="1">
    <source>
        <dbReference type="Ensembl" id="ENSSMAP00000001381.1"/>
    </source>
</evidence>
<organism evidence="1 2">
    <name type="scientific">Scophthalmus maximus</name>
    <name type="common">Turbot</name>
    <name type="synonym">Psetta maxima</name>
    <dbReference type="NCBI Taxonomy" id="52904"/>
    <lineage>
        <taxon>Eukaryota</taxon>
        <taxon>Metazoa</taxon>
        <taxon>Chordata</taxon>
        <taxon>Craniata</taxon>
        <taxon>Vertebrata</taxon>
        <taxon>Euteleostomi</taxon>
        <taxon>Actinopterygii</taxon>
        <taxon>Neopterygii</taxon>
        <taxon>Teleostei</taxon>
        <taxon>Neoteleostei</taxon>
        <taxon>Acanthomorphata</taxon>
        <taxon>Carangaria</taxon>
        <taxon>Pleuronectiformes</taxon>
        <taxon>Pleuronectoidei</taxon>
        <taxon>Scophthalmidae</taxon>
        <taxon>Scophthalmus</taxon>
    </lineage>
</organism>
<dbReference type="AlphaFoldDB" id="A0A8D2ZFH2"/>
<accession>A0A8D2ZFH2</accession>
<reference evidence="1" key="2">
    <citation type="submission" date="2025-08" db="UniProtKB">
        <authorList>
            <consortium name="Ensembl"/>
        </authorList>
    </citation>
    <scope>IDENTIFICATION</scope>
</reference>
<proteinExistence type="predicted"/>
<dbReference type="Proteomes" id="UP000694558">
    <property type="component" value="Chromosome 17"/>
</dbReference>
<reference evidence="1" key="1">
    <citation type="submission" date="2023-05" db="EMBL/GenBank/DDBJ databases">
        <title>High-quality long-read genome of Scophthalmus maximus.</title>
        <authorList>
            <person name="Lien S."/>
            <person name="Martinez P."/>
        </authorList>
    </citation>
    <scope>NUCLEOTIDE SEQUENCE [LARGE SCALE GENOMIC DNA]</scope>
</reference>